<keyword evidence="3" id="KW-1185">Reference proteome</keyword>
<dbReference type="Proteomes" id="UP000796880">
    <property type="component" value="Unassembled WGS sequence"/>
</dbReference>
<evidence type="ECO:0000313" key="3">
    <source>
        <dbReference type="Proteomes" id="UP000796880"/>
    </source>
</evidence>
<protein>
    <submittedName>
        <fullName evidence="2">Uncharacterized protein</fullName>
    </submittedName>
</protein>
<dbReference type="OrthoDB" id="5835829at2759"/>
<comment type="caution">
    <text evidence="2">The sequence shown here is derived from an EMBL/GenBank/DDBJ whole genome shotgun (WGS) entry which is preliminary data.</text>
</comment>
<organism evidence="2 3">
    <name type="scientific">Rhamnella rubrinervis</name>
    <dbReference type="NCBI Taxonomy" id="2594499"/>
    <lineage>
        <taxon>Eukaryota</taxon>
        <taxon>Viridiplantae</taxon>
        <taxon>Streptophyta</taxon>
        <taxon>Embryophyta</taxon>
        <taxon>Tracheophyta</taxon>
        <taxon>Spermatophyta</taxon>
        <taxon>Magnoliopsida</taxon>
        <taxon>eudicotyledons</taxon>
        <taxon>Gunneridae</taxon>
        <taxon>Pentapetalae</taxon>
        <taxon>rosids</taxon>
        <taxon>fabids</taxon>
        <taxon>Rosales</taxon>
        <taxon>Rhamnaceae</taxon>
        <taxon>rhamnoid group</taxon>
        <taxon>Rhamneae</taxon>
        <taxon>Rhamnella</taxon>
    </lineage>
</organism>
<reference evidence="2" key="1">
    <citation type="submission" date="2020-03" db="EMBL/GenBank/DDBJ databases">
        <title>A high-quality chromosome-level genome assembly of a woody plant with both climbing and erect habits, Rhamnella rubrinervis.</title>
        <authorList>
            <person name="Lu Z."/>
            <person name="Yang Y."/>
            <person name="Zhu X."/>
            <person name="Sun Y."/>
        </authorList>
    </citation>
    <scope>NUCLEOTIDE SEQUENCE</scope>
    <source>
        <strain evidence="2">BYM</strain>
        <tissue evidence="2">Leaf</tissue>
    </source>
</reference>
<proteinExistence type="predicted"/>
<sequence length="79" mass="8648">MLFKATSSRGNTRRVACNKEEKSVVYIASGTEALALGWALILFSRSSLDQGLITRLMNKIGVGLKIPRNEKTGTFTSDK</sequence>
<accession>A0A8K0H5L3</accession>
<keyword evidence="1" id="KW-0812">Transmembrane</keyword>
<evidence type="ECO:0000313" key="2">
    <source>
        <dbReference type="EMBL" id="KAF3445905.1"/>
    </source>
</evidence>
<dbReference type="EMBL" id="VOIH02000005">
    <property type="protein sequence ID" value="KAF3445905.1"/>
    <property type="molecule type" value="Genomic_DNA"/>
</dbReference>
<dbReference type="AlphaFoldDB" id="A0A8K0H5L3"/>
<keyword evidence="1" id="KW-1133">Transmembrane helix</keyword>
<feature type="transmembrane region" description="Helical" evidence="1">
    <location>
        <begin position="24"/>
        <end position="43"/>
    </location>
</feature>
<keyword evidence="1" id="KW-0472">Membrane</keyword>
<gene>
    <name evidence="2" type="ORF">FNV43_RR11082</name>
</gene>
<name>A0A8K0H5L3_9ROSA</name>
<evidence type="ECO:0000256" key="1">
    <source>
        <dbReference type="SAM" id="Phobius"/>
    </source>
</evidence>